<evidence type="ECO:0000259" key="2">
    <source>
        <dbReference type="Pfam" id="PF07510"/>
    </source>
</evidence>
<feature type="domain" description="GmrSD restriction endonucleases C-terminal" evidence="2">
    <location>
        <begin position="457"/>
        <end position="562"/>
    </location>
</feature>
<evidence type="ECO:0000313" key="3">
    <source>
        <dbReference type="EMBL" id="KXB81163.1"/>
    </source>
</evidence>
<accession>A0AB34X067</accession>
<dbReference type="Pfam" id="PF03235">
    <property type="entry name" value="GmrSD_N"/>
    <property type="match status" value="1"/>
</dbReference>
<dbReference type="PANTHER" id="PTHR35149">
    <property type="entry name" value="SLL5132 PROTEIN"/>
    <property type="match status" value="1"/>
</dbReference>
<dbReference type="Pfam" id="PF07510">
    <property type="entry name" value="GmrSD_C"/>
    <property type="match status" value="1"/>
</dbReference>
<dbReference type="InterPro" id="IPR011089">
    <property type="entry name" value="GmrSD_C"/>
</dbReference>
<organism evidence="3 4">
    <name type="scientific">Varibaculum cambriense</name>
    <dbReference type="NCBI Taxonomy" id="184870"/>
    <lineage>
        <taxon>Bacteria</taxon>
        <taxon>Bacillati</taxon>
        <taxon>Actinomycetota</taxon>
        <taxon>Actinomycetes</taxon>
        <taxon>Actinomycetales</taxon>
        <taxon>Actinomycetaceae</taxon>
        <taxon>Varibaculum</taxon>
    </lineage>
</organism>
<feature type="domain" description="GmrSD restriction endonucleases N-terminal" evidence="1">
    <location>
        <begin position="12"/>
        <end position="237"/>
    </location>
</feature>
<dbReference type="Proteomes" id="UP000070572">
    <property type="component" value="Unassembled WGS sequence"/>
</dbReference>
<dbReference type="InterPro" id="IPR004919">
    <property type="entry name" value="GmrSD_N"/>
</dbReference>
<protein>
    <recommendedName>
        <fullName evidence="5">DUF262 domain-containing protein</fullName>
    </recommendedName>
</protein>
<dbReference type="PANTHER" id="PTHR35149:SF2">
    <property type="entry name" value="DUF262 DOMAIN-CONTAINING PROTEIN"/>
    <property type="match status" value="1"/>
</dbReference>
<evidence type="ECO:0000259" key="1">
    <source>
        <dbReference type="Pfam" id="PF03235"/>
    </source>
</evidence>
<name>A0AB34X067_9ACTO</name>
<proteinExistence type="predicted"/>
<gene>
    <name evidence="3" type="ORF">HMPREF1862_00888</name>
</gene>
<evidence type="ECO:0000313" key="4">
    <source>
        <dbReference type="Proteomes" id="UP000070572"/>
    </source>
</evidence>
<comment type="caution">
    <text evidence="3">The sequence shown here is derived from an EMBL/GenBank/DDBJ whole genome shotgun (WGS) entry which is preliminary data.</text>
</comment>
<reference evidence="3 4" key="1">
    <citation type="submission" date="2016-01" db="EMBL/GenBank/DDBJ databases">
        <authorList>
            <person name="Mitreva M."/>
            <person name="Pepin K.H."/>
            <person name="Mihindukulasuriya K.A."/>
            <person name="Fulton R."/>
            <person name="Fronick C."/>
            <person name="O'Laughlin M."/>
            <person name="Miner T."/>
            <person name="Herter B."/>
            <person name="Rosa B.A."/>
            <person name="Cordes M."/>
            <person name="Tomlinson C."/>
            <person name="Wollam A."/>
            <person name="Palsikar V.B."/>
            <person name="Mardis E.R."/>
            <person name="Wilson R.K."/>
        </authorList>
    </citation>
    <scope>NUCLEOTIDE SEQUENCE [LARGE SCALE GENOMIC DNA]</scope>
    <source>
        <strain evidence="3 4">DNF00696</strain>
    </source>
</reference>
<dbReference type="EMBL" id="LSDN01000013">
    <property type="protein sequence ID" value="KXB81163.1"/>
    <property type="molecule type" value="Genomic_DNA"/>
</dbReference>
<dbReference type="AlphaFoldDB" id="A0AB34X067"/>
<dbReference type="RefSeq" id="WP_060920357.1">
    <property type="nucleotide sequence ID" value="NZ_KQ960683.1"/>
</dbReference>
<sequence>MSKLNIDQKTVLDLFSSKKSDFLIPDYQRPYAWEEDELAALWDDIVTFAIPHDNAEGFDKDAEYFLGPIVTFRNSEGKLEIIDGQQRLTTLMLLLRAYYSRFENMQDPKSIATRGDIEKCLWKTDEFGSPDKDQLKIDSEVASDGDKKEFLYILETGETTSQNKSRYAQAFNFFAERINKFIDAYPSFTPHLAMRILKNIILLPIEAESQKTALQIFSTLNDRGLPLADADIFKSQMYKYFSDKKEKNDFIDRWKKLETRCTDIFRKSRSNPMDELFTRYMYYQRAKQGIRDTTTEGLRDFFEKDSYSLLKNDKIMGDLEDLAKFWNRVDSQEGFSNRILRRLFVLGYAPNRMWTFLVSVYFLHNRDEKGQLAEIPFYDFLERITGFIWAYAIFRPGVNALRTPVYPAMIEIVNNQEVTFEDYRFNRESLRNQIHTYQFTNGRPITKSMLIWWAFQNPNQQLLDNDLKLDIEHIYAKKRAQFAGDLSDKSLLESLGNKAFLEKRINVRASDYQFAAKRVLYRGESGDKKKREATKNQELIELANSPIEFTEKAIKEREDKIIDSFLDYLESNKLLTH</sequence>
<evidence type="ECO:0008006" key="5">
    <source>
        <dbReference type="Google" id="ProtNLM"/>
    </source>
</evidence>